<feature type="transmembrane region" description="Helical" evidence="12">
    <location>
        <begin position="191"/>
        <end position="208"/>
    </location>
</feature>
<sequence>MNSHPPVELMMSTRFCYLCGDTLPEDDRVWVRPCRCVGPTTWIHQSCGRNMIQRFESFHPTRTFKCLYCRTRYKVIPEKDTFMRTLEKMHPNFKMTIFKYIAVIPFTEAIYTTYGFLTLSFILGHEESKLFILDCHPVDAVFICELIGVGLVFISYVPWEDYLLRGLRRCSRLPLLGAIFPREYTTGRRRCWGSIWSATAESILLPLYAKLVGRQLFSSVESPLSEVLLGGAFFLAVKGILKMYYAQKTYVR</sequence>
<evidence type="ECO:0000256" key="4">
    <source>
        <dbReference type="ARBA" id="ARBA00022771"/>
    </source>
</evidence>
<reference evidence="14" key="1">
    <citation type="submission" date="2015-11" db="EMBL/GenBank/DDBJ databases">
        <title>De novo transcriptome assembly of four potential Pierce s Disease insect vectors from Arizona vineyards.</title>
        <authorList>
            <person name="Tassone E.E."/>
        </authorList>
    </citation>
    <scope>NUCLEOTIDE SEQUENCE</scope>
</reference>
<keyword evidence="3" id="KW-0479">Metal-binding</keyword>
<keyword evidence="4" id="KW-0863">Zinc-finger</keyword>
<dbReference type="PANTHER" id="PTHR46283">
    <property type="entry name" value="E3 UBIQUITIN-PROTEIN LIGASE MARCH5"/>
    <property type="match status" value="1"/>
</dbReference>
<keyword evidence="5" id="KW-0862">Zinc</keyword>
<dbReference type="SUPFAM" id="SSF57850">
    <property type="entry name" value="RING/U-box"/>
    <property type="match status" value="1"/>
</dbReference>
<evidence type="ECO:0000256" key="12">
    <source>
        <dbReference type="SAM" id="Phobius"/>
    </source>
</evidence>
<accession>A0A1B6M487</accession>
<proteinExistence type="predicted"/>
<dbReference type="InterPro" id="IPR013083">
    <property type="entry name" value="Znf_RING/FYVE/PHD"/>
</dbReference>
<dbReference type="AlphaFoldDB" id="A0A1B6M487"/>
<evidence type="ECO:0000313" key="14">
    <source>
        <dbReference type="EMBL" id="JAT30708.1"/>
    </source>
</evidence>
<protein>
    <recommendedName>
        <fullName evidence="8">E3 ubiquitin-protein ligase MARCHF5</fullName>
    </recommendedName>
    <alternativeName>
        <fullName evidence="10">Membrane-associated RING finger protein 5</fullName>
    </alternativeName>
    <alternativeName>
        <fullName evidence="9">Membrane-associated RING-CH protein V</fullName>
    </alternativeName>
    <alternativeName>
        <fullName evidence="11">RING-type E3 ubiquitin transferase MARCHF5</fullName>
    </alternativeName>
</protein>
<keyword evidence="2 12" id="KW-0812">Transmembrane</keyword>
<feature type="domain" description="RING-CH-type" evidence="13">
    <location>
        <begin position="8"/>
        <end position="76"/>
    </location>
</feature>
<feature type="non-terminal residue" evidence="14">
    <location>
        <position position="252"/>
    </location>
</feature>
<organism evidence="14">
    <name type="scientific">Graphocephala atropunctata</name>
    <dbReference type="NCBI Taxonomy" id="36148"/>
    <lineage>
        <taxon>Eukaryota</taxon>
        <taxon>Metazoa</taxon>
        <taxon>Ecdysozoa</taxon>
        <taxon>Arthropoda</taxon>
        <taxon>Hexapoda</taxon>
        <taxon>Insecta</taxon>
        <taxon>Pterygota</taxon>
        <taxon>Neoptera</taxon>
        <taxon>Paraneoptera</taxon>
        <taxon>Hemiptera</taxon>
        <taxon>Auchenorrhyncha</taxon>
        <taxon>Membracoidea</taxon>
        <taxon>Cicadellidae</taxon>
        <taxon>Cicadellinae</taxon>
        <taxon>Cicadellini</taxon>
        <taxon>Graphocephala</taxon>
    </lineage>
</organism>
<feature type="transmembrane region" description="Helical" evidence="12">
    <location>
        <begin position="140"/>
        <end position="159"/>
    </location>
</feature>
<evidence type="ECO:0000256" key="6">
    <source>
        <dbReference type="ARBA" id="ARBA00022989"/>
    </source>
</evidence>
<evidence type="ECO:0000256" key="5">
    <source>
        <dbReference type="ARBA" id="ARBA00022833"/>
    </source>
</evidence>
<dbReference type="Gene3D" id="3.30.40.10">
    <property type="entry name" value="Zinc/RING finger domain, C3HC4 (zinc finger)"/>
    <property type="match status" value="1"/>
</dbReference>
<evidence type="ECO:0000256" key="3">
    <source>
        <dbReference type="ARBA" id="ARBA00022723"/>
    </source>
</evidence>
<evidence type="ECO:0000256" key="8">
    <source>
        <dbReference type="ARBA" id="ARBA00040151"/>
    </source>
</evidence>
<evidence type="ECO:0000256" key="1">
    <source>
        <dbReference type="ARBA" id="ARBA00004141"/>
    </source>
</evidence>
<dbReference type="Pfam" id="PF12906">
    <property type="entry name" value="RINGv"/>
    <property type="match status" value="1"/>
</dbReference>
<evidence type="ECO:0000256" key="11">
    <source>
        <dbReference type="ARBA" id="ARBA00043231"/>
    </source>
</evidence>
<feature type="transmembrane region" description="Helical" evidence="12">
    <location>
        <begin position="97"/>
        <end position="120"/>
    </location>
</feature>
<evidence type="ECO:0000256" key="9">
    <source>
        <dbReference type="ARBA" id="ARBA00043044"/>
    </source>
</evidence>
<dbReference type="EMBL" id="GEBQ01009269">
    <property type="protein sequence ID" value="JAT30708.1"/>
    <property type="molecule type" value="Transcribed_RNA"/>
</dbReference>
<comment type="subcellular location">
    <subcellularLocation>
        <location evidence="1">Membrane</location>
        <topology evidence="1">Multi-pass membrane protein</topology>
    </subcellularLocation>
</comment>
<dbReference type="GO" id="GO:0016020">
    <property type="term" value="C:membrane"/>
    <property type="evidence" value="ECO:0007669"/>
    <property type="project" value="UniProtKB-SubCell"/>
</dbReference>
<dbReference type="InterPro" id="IPR011016">
    <property type="entry name" value="Znf_RING-CH"/>
</dbReference>
<feature type="transmembrane region" description="Helical" evidence="12">
    <location>
        <begin position="228"/>
        <end position="245"/>
    </location>
</feature>
<evidence type="ECO:0000259" key="13">
    <source>
        <dbReference type="PROSITE" id="PS51292"/>
    </source>
</evidence>
<dbReference type="GO" id="GO:0008270">
    <property type="term" value="F:zinc ion binding"/>
    <property type="evidence" value="ECO:0007669"/>
    <property type="project" value="UniProtKB-KW"/>
</dbReference>
<dbReference type="PROSITE" id="PS51292">
    <property type="entry name" value="ZF_RING_CH"/>
    <property type="match status" value="1"/>
</dbReference>
<evidence type="ECO:0000256" key="10">
    <source>
        <dbReference type="ARBA" id="ARBA00043185"/>
    </source>
</evidence>
<keyword evidence="6 12" id="KW-1133">Transmembrane helix</keyword>
<evidence type="ECO:0000256" key="2">
    <source>
        <dbReference type="ARBA" id="ARBA00022692"/>
    </source>
</evidence>
<gene>
    <name evidence="14" type="ORF">g.3995</name>
</gene>
<evidence type="ECO:0000256" key="7">
    <source>
        <dbReference type="ARBA" id="ARBA00023136"/>
    </source>
</evidence>
<keyword evidence="7 12" id="KW-0472">Membrane</keyword>
<name>A0A1B6M487_9HEMI</name>